<keyword evidence="2" id="KW-0813">Transport</keyword>
<reference evidence="5 6" key="1">
    <citation type="journal article" date="2019" name="Int. J. Syst. Evol. Microbiol.">
        <title>The Global Catalogue of Microorganisms (GCM) 10K type strain sequencing project: providing services to taxonomists for standard genome sequencing and annotation.</title>
        <authorList>
            <consortium name="The Broad Institute Genomics Platform"/>
            <consortium name="The Broad Institute Genome Sequencing Center for Infectious Disease"/>
            <person name="Wu L."/>
            <person name="Ma J."/>
        </authorList>
    </citation>
    <scope>NUCLEOTIDE SEQUENCE [LARGE SCALE GENOMIC DNA]</scope>
    <source>
        <strain evidence="5 6">JCM 6886</strain>
    </source>
</reference>
<evidence type="ECO:0000259" key="4">
    <source>
        <dbReference type="Pfam" id="PF25973"/>
    </source>
</evidence>
<accession>A0ABN0TIQ2</accession>
<protein>
    <submittedName>
        <fullName evidence="5">Efflux RND transporter periplasmic adaptor subunit</fullName>
    </submittedName>
</protein>
<evidence type="ECO:0000256" key="1">
    <source>
        <dbReference type="ARBA" id="ARBA00009477"/>
    </source>
</evidence>
<feature type="chain" id="PRO_5047045488" evidence="3">
    <location>
        <begin position="25"/>
        <end position="365"/>
    </location>
</feature>
<evidence type="ECO:0000256" key="3">
    <source>
        <dbReference type="SAM" id="SignalP"/>
    </source>
</evidence>
<dbReference type="Gene3D" id="2.40.50.100">
    <property type="match status" value="1"/>
</dbReference>
<keyword evidence="3" id="KW-0732">Signal</keyword>
<name>A0ABN0TIQ2_9GAMM</name>
<dbReference type="InterPro" id="IPR006143">
    <property type="entry name" value="RND_pump_MFP"/>
</dbReference>
<dbReference type="PANTHER" id="PTHR30097:SF4">
    <property type="entry name" value="SLR6042 PROTEIN"/>
    <property type="match status" value="1"/>
</dbReference>
<dbReference type="SUPFAM" id="SSF111369">
    <property type="entry name" value="HlyD-like secretion proteins"/>
    <property type="match status" value="1"/>
</dbReference>
<dbReference type="Gene3D" id="2.40.30.170">
    <property type="match status" value="1"/>
</dbReference>
<comment type="similarity">
    <text evidence="1">Belongs to the membrane fusion protein (MFP) (TC 8.A.1) family.</text>
</comment>
<dbReference type="InterPro" id="IPR058647">
    <property type="entry name" value="BSH_CzcB-like"/>
</dbReference>
<dbReference type="NCBIfam" id="TIGR01730">
    <property type="entry name" value="RND_mfp"/>
    <property type="match status" value="1"/>
</dbReference>
<sequence length="365" mass="40065">MFSNILRPLLMTMTLGLSSIPAYAQSLQLDKTQMDNLGVSYQAAVSVSETKSHHYPAKVSVPNANRHIVHTSQEGVVTQMLVAEGDVVKAGQVLATLNSPALLTLQTQYLQAEGLLSQLLTEMQRDKQLFNEGIIAERRYLDAKTRYQQQKTLVDSQIKTLQLAGMPLEAIKTLKQQQTMDSHLHVRAASDGVVMAQNAVIGQRVMASDVLYEVADLSTLWLEIHVPLAIASNINTGTKVVVCDRDVSAAVMTVGRQVHDIDQGVLVRAETAENADLLTPGEFVQVCFVQNNSSVLYEIPYKAILRIDGITHIFYFDGQSISLRPVHIISQTDNKVTVSDEFLSTGYVVEEGVSSLKSAWQAVGE</sequence>
<evidence type="ECO:0000313" key="6">
    <source>
        <dbReference type="Proteomes" id="UP001501476"/>
    </source>
</evidence>
<feature type="signal peptide" evidence="3">
    <location>
        <begin position="1"/>
        <end position="24"/>
    </location>
</feature>
<dbReference type="InterPro" id="IPR051909">
    <property type="entry name" value="MFP_Cation_Efflux"/>
</dbReference>
<organism evidence="5 6">
    <name type="scientific">Methylophaga marina</name>
    <dbReference type="NCBI Taxonomy" id="45495"/>
    <lineage>
        <taxon>Bacteria</taxon>
        <taxon>Pseudomonadati</taxon>
        <taxon>Pseudomonadota</taxon>
        <taxon>Gammaproteobacteria</taxon>
        <taxon>Thiotrichales</taxon>
        <taxon>Piscirickettsiaceae</taxon>
        <taxon>Methylophaga</taxon>
    </lineage>
</organism>
<comment type="caution">
    <text evidence="5">The sequence shown here is derived from an EMBL/GenBank/DDBJ whole genome shotgun (WGS) entry which is preliminary data.</text>
</comment>
<dbReference type="Pfam" id="PF25973">
    <property type="entry name" value="BSH_CzcB"/>
    <property type="match status" value="1"/>
</dbReference>
<evidence type="ECO:0000256" key="2">
    <source>
        <dbReference type="ARBA" id="ARBA00022448"/>
    </source>
</evidence>
<keyword evidence="6" id="KW-1185">Reference proteome</keyword>
<dbReference type="EMBL" id="BAAADG010000004">
    <property type="protein sequence ID" value="GAA0222722.1"/>
    <property type="molecule type" value="Genomic_DNA"/>
</dbReference>
<feature type="domain" description="CzcB-like barrel-sandwich hybrid" evidence="4">
    <location>
        <begin position="69"/>
        <end position="216"/>
    </location>
</feature>
<dbReference type="Proteomes" id="UP001501476">
    <property type="component" value="Unassembled WGS sequence"/>
</dbReference>
<gene>
    <name evidence="5" type="ORF">GCM10008964_12820</name>
</gene>
<evidence type="ECO:0000313" key="5">
    <source>
        <dbReference type="EMBL" id="GAA0222722.1"/>
    </source>
</evidence>
<dbReference type="PANTHER" id="PTHR30097">
    <property type="entry name" value="CATION EFFLUX SYSTEM PROTEIN CUSB"/>
    <property type="match status" value="1"/>
</dbReference>
<proteinExistence type="inferred from homology"/>